<proteinExistence type="predicted"/>
<reference evidence="7 8" key="1">
    <citation type="submission" date="2019-02" db="EMBL/GenBank/DDBJ databases">
        <title>Genome sequencing of the rare red list fungi Antrodiella citrinella (Flaviporus citrinellus).</title>
        <authorList>
            <person name="Buettner E."/>
            <person name="Kellner H."/>
        </authorList>
    </citation>
    <scope>NUCLEOTIDE SEQUENCE [LARGE SCALE GENOMIC DNA]</scope>
    <source>
        <strain evidence="7 8">DSM 108506</strain>
    </source>
</reference>
<feature type="domain" description="HIG1" evidence="6">
    <location>
        <begin position="90"/>
        <end position="181"/>
    </location>
</feature>
<dbReference type="Pfam" id="PF04588">
    <property type="entry name" value="HIG_1_N"/>
    <property type="match status" value="1"/>
</dbReference>
<dbReference type="GO" id="GO:0005739">
    <property type="term" value="C:mitochondrion"/>
    <property type="evidence" value="ECO:0007669"/>
    <property type="project" value="UniProtKB-SubCell"/>
</dbReference>
<evidence type="ECO:0000256" key="2">
    <source>
        <dbReference type="ARBA" id="ARBA00022692"/>
    </source>
</evidence>
<keyword evidence="2 5" id="KW-0812">Transmembrane</keyword>
<sequence length="215" mass="24049">MKFATEEELAGHHAATVRGAIEGFVAGLGLSGAASYYFQRKSPYYRSLPIHLKALGIIIVVAPLYAIQAERRGVEYDQSTWTGAGQREIKREEAEEEQRWEALSLRQRVKEWAIANQYKVILGAWALGMGVAGTIVWRNRHQSTAQKVVQARMWAQGLTIGVMVAAGILTHTQREEAAQHRGRDDHSWVHMVEEYQKEEQTQPLLLPAPAPSAAH</sequence>
<comment type="subcellular location">
    <subcellularLocation>
        <location evidence="1">Mitochondrion</location>
    </subcellularLocation>
</comment>
<evidence type="ECO:0000256" key="4">
    <source>
        <dbReference type="ARBA" id="ARBA00023136"/>
    </source>
</evidence>
<feature type="transmembrane region" description="Helical" evidence="5">
    <location>
        <begin position="118"/>
        <end position="137"/>
    </location>
</feature>
<keyword evidence="3 5" id="KW-1133">Transmembrane helix</keyword>
<feature type="transmembrane region" description="Helical" evidence="5">
    <location>
        <begin position="50"/>
        <end position="67"/>
    </location>
</feature>
<evidence type="ECO:0000256" key="1">
    <source>
        <dbReference type="ARBA" id="ARBA00004173"/>
    </source>
</evidence>
<dbReference type="OrthoDB" id="1915122at2759"/>
<accession>A0A4S4N3U3</accession>
<dbReference type="Proteomes" id="UP000308730">
    <property type="component" value="Unassembled WGS sequence"/>
</dbReference>
<evidence type="ECO:0000313" key="8">
    <source>
        <dbReference type="Proteomes" id="UP000308730"/>
    </source>
</evidence>
<keyword evidence="8" id="KW-1185">Reference proteome</keyword>
<dbReference type="InterPro" id="IPR040153">
    <property type="entry name" value="Rcf2"/>
</dbReference>
<dbReference type="PANTHER" id="PTHR28018">
    <property type="entry name" value="RESPIRATORY SUPERCOMPLEX FACTOR 2, MITOCHONDRIAL"/>
    <property type="match status" value="1"/>
</dbReference>
<dbReference type="PANTHER" id="PTHR28018:SF3">
    <property type="entry name" value="RESPIRATORY SUPERCOMPLEX FACTOR 2, MITOCHONDRIAL"/>
    <property type="match status" value="1"/>
</dbReference>
<organism evidence="7 8">
    <name type="scientific">Antrodiella citrinella</name>
    <dbReference type="NCBI Taxonomy" id="2447956"/>
    <lineage>
        <taxon>Eukaryota</taxon>
        <taxon>Fungi</taxon>
        <taxon>Dikarya</taxon>
        <taxon>Basidiomycota</taxon>
        <taxon>Agaricomycotina</taxon>
        <taxon>Agaricomycetes</taxon>
        <taxon>Polyporales</taxon>
        <taxon>Steccherinaceae</taxon>
        <taxon>Antrodiella</taxon>
    </lineage>
</organism>
<evidence type="ECO:0000259" key="6">
    <source>
        <dbReference type="PROSITE" id="PS51503"/>
    </source>
</evidence>
<comment type="caution">
    <text evidence="7">The sequence shown here is derived from an EMBL/GenBank/DDBJ whole genome shotgun (WGS) entry which is preliminary data.</text>
</comment>
<dbReference type="GO" id="GO:0033617">
    <property type="term" value="P:mitochondrial respiratory chain complex IV assembly"/>
    <property type="evidence" value="ECO:0007669"/>
    <property type="project" value="TreeGrafter"/>
</dbReference>
<feature type="transmembrane region" description="Helical" evidence="5">
    <location>
        <begin position="20"/>
        <end position="38"/>
    </location>
</feature>
<protein>
    <recommendedName>
        <fullName evidence="6">HIG1 domain-containing protein</fullName>
    </recommendedName>
</protein>
<keyword evidence="4 5" id="KW-0472">Membrane</keyword>
<dbReference type="EMBL" id="SGPM01000016">
    <property type="protein sequence ID" value="THH32757.1"/>
    <property type="molecule type" value="Genomic_DNA"/>
</dbReference>
<evidence type="ECO:0000256" key="5">
    <source>
        <dbReference type="SAM" id="Phobius"/>
    </source>
</evidence>
<name>A0A4S4N3U3_9APHY</name>
<dbReference type="PROSITE" id="PS51503">
    <property type="entry name" value="HIG1"/>
    <property type="match status" value="1"/>
</dbReference>
<dbReference type="InterPro" id="IPR007667">
    <property type="entry name" value="Hypoxia_induced_domain"/>
</dbReference>
<dbReference type="AlphaFoldDB" id="A0A4S4N3U3"/>
<evidence type="ECO:0000256" key="3">
    <source>
        <dbReference type="ARBA" id="ARBA00022989"/>
    </source>
</evidence>
<evidence type="ECO:0000313" key="7">
    <source>
        <dbReference type="EMBL" id="THH32757.1"/>
    </source>
</evidence>
<gene>
    <name evidence="7" type="ORF">EUX98_g1467</name>
</gene>